<proteinExistence type="predicted"/>
<dbReference type="AlphaFoldDB" id="A0A410MAQ9"/>
<dbReference type="Proteomes" id="UP000287756">
    <property type="component" value="Chromosome"/>
</dbReference>
<accession>A0A410MAQ9</accession>
<evidence type="ECO:0000313" key="3">
    <source>
        <dbReference type="Proteomes" id="UP000287756"/>
    </source>
</evidence>
<organism evidence="2 3">
    <name type="scientific">Halobacillus litoralis</name>
    <dbReference type="NCBI Taxonomy" id="45668"/>
    <lineage>
        <taxon>Bacteria</taxon>
        <taxon>Bacillati</taxon>
        <taxon>Bacillota</taxon>
        <taxon>Bacilli</taxon>
        <taxon>Bacillales</taxon>
        <taxon>Bacillaceae</taxon>
        <taxon>Halobacillus</taxon>
    </lineage>
</organism>
<gene>
    <name evidence="2" type="ORF">HLI_06075</name>
</gene>
<evidence type="ECO:0000259" key="1">
    <source>
        <dbReference type="Pfam" id="PF06970"/>
    </source>
</evidence>
<reference evidence="2 3" key="1">
    <citation type="submission" date="2018-01" db="EMBL/GenBank/DDBJ databases">
        <title>The whole genome sequencing and assembly of Halobacillus litoralis ERB031 strain.</title>
        <authorList>
            <person name="Lee S.-J."/>
            <person name="Park M.-K."/>
            <person name="Kim J.-Y."/>
            <person name="Lee Y.-J."/>
            <person name="Yi H."/>
            <person name="Bahn Y.-S."/>
            <person name="Kim J.F."/>
            <person name="Lee D.-W."/>
        </authorList>
    </citation>
    <scope>NUCLEOTIDE SEQUENCE [LARGE SCALE GENOMIC DNA]</scope>
    <source>
        <strain evidence="2 3">ERB 031</strain>
    </source>
</reference>
<name>A0A410MAQ9_9BACI</name>
<evidence type="ECO:0000313" key="2">
    <source>
        <dbReference type="EMBL" id="QAS51832.1"/>
    </source>
</evidence>
<feature type="domain" description="Replication initiator A N-terminal" evidence="1">
    <location>
        <begin position="7"/>
        <end position="83"/>
    </location>
</feature>
<protein>
    <recommendedName>
        <fullName evidence="1">Replication initiator A N-terminal domain-containing protein</fullName>
    </recommendedName>
</protein>
<dbReference type="OrthoDB" id="9803733at2"/>
<dbReference type="Pfam" id="PF06970">
    <property type="entry name" value="RepA_N"/>
    <property type="match status" value="1"/>
</dbReference>
<dbReference type="KEGG" id="hli:HLI_06075"/>
<dbReference type="InterPro" id="IPR010724">
    <property type="entry name" value="RepA_N"/>
</dbReference>
<dbReference type="RefSeq" id="WP_128523906.1">
    <property type="nucleotide sequence ID" value="NZ_CP026118.1"/>
</dbReference>
<sequence>MINQKGKFMKVPKEFFQYEELRQLSGDHIFYYSWLLDLKELSKKNADKYTDSNGRVFVIFTEKDALDYCNIKKSKLYRIKLKLKDLGLIDYDKQKVKKSGISTPIYVKELDLWDSQRKKSKMLDLEMPDFNGGVSNEI</sequence>
<dbReference type="EMBL" id="CP026118">
    <property type="protein sequence ID" value="QAS51832.1"/>
    <property type="molecule type" value="Genomic_DNA"/>
</dbReference>